<dbReference type="AlphaFoldDB" id="A0A9D3TDE0"/>
<name>A0A9D3TDE0_MEGAT</name>
<proteinExistence type="predicted"/>
<keyword evidence="2" id="KW-1185">Reference proteome</keyword>
<sequence>MLSTLKANTCSAKRISVSATPWGSLLLVCLVCRKSWIKCGTPSHNITNWRKGGPSSVYEAGSGSHNLEAQGIFPPFTLWLGRACPRHNLE</sequence>
<organism evidence="1 2">
    <name type="scientific">Megalops atlanticus</name>
    <name type="common">Tarpon</name>
    <name type="synonym">Clupea gigantea</name>
    <dbReference type="NCBI Taxonomy" id="7932"/>
    <lineage>
        <taxon>Eukaryota</taxon>
        <taxon>Metazoa</taxon>
        <taxon>Chordata</taxon>
        <taxon>Craniata</taxon>
        <taxon>Vertebrata</taxon>
        <taxon>Euteleostomi</taxon>
        <taxon>Actinopterygii</taxon>
        <taxon>Neopterygii</taxon>
        <taxon>Teleostei</taxon>
        <taxon>Elopiformes</taxon>
        <taxon>Megalopidae</taxon>
        <taxon>Megalops</taxon>
    </lineage>
</organism>
<reference evidence="1" key="1">
    <citation type="submission" date="2021-01" db="EMBL/GenBank/DDBJ databases">
        <authorList>
            <person name="Zahm M."/>
            <person name="Roques C."/>
            <person name="Cabau C."/>
            <person name="Klopp C."/>
            <person name="Donnadieu C."/>
            <person name="Jouanno E."/>
            <person name="Lampietro C."/>
            <person name="Louis A."/>
            <person name="Herpin A."/>
            <person name="Echchiki A."/>
            <person name="Berthelot C."/>
            <person name="Parey E."/>
            <person name="Roest-Crollius H."/>
            <person name="Braasch I."/>
            <person name="Postlethwait J."/>
            <person name="Bobe J."/>
            <person name="Montfort J."/>
            <person name="Bouchez O."/>
            <person name="Begum T."/>
            <person name="Mejri S."/>
            <person name="Adams A."/>
            <person name="Chen W.-J."/>
            <person name="Guiguen Y."/>
        </authorList>
    </citation>
    <scope>NUCLEOTIDE SEQUENCE</scope>
    <source>
        <strain evidence="1">YG-15Mar2019-1</strain>
        <tissue evidence="1">Brain</tissue>
    </source>
</reference>
<gene>
    <name evidence="1" type="ORF">MATL_G00103360</name>
</gene>
<evidence type="ECO:0000313" key="1">
    <source>
        <dbReference type="EMBL" id="KAG7471944.1"/>
    </source>
</evidence>
<comment type="caution">
    <text evidence="1">The sequence shown here is derived from an EMBL/GenBank/DDBJ whole genome shotgun (WGS) entry which is preliminary data.</text>
</comment>
<accession>A0A9D3TDE0</accession>
<dbReference type="EMBL" id="JAFDVH010000008">
    <property type="protein sequence ID" value="KAG7471944.1"/>
    <property type="molecule type" value="Genomic_DNA"/>
</dbReference>
<dbReference type="Proteomes" id="UP001046870">
    <property type="component" value="Chromosome 8"/>
</dbReference>
<evidence type="ECO:0000313" key="2">
    <source>
        <dbReference type="Proteomes" id="UP001046870"/>
    </source>
</evidence>
<protein>
    <submittedName>
        <fullName evidence="1">Uncharacterized protein</fullName>
    </submittedName>
</protein>